<dbReference type="Gene3D" id="3.30.565.10">
    <property type="entry name" value="Histidine kinase-like ATPase, C-terminal domain"/>
    <property type="match status" value="1"/>
</dbReference>
<dbReference type="EC" id="2.7.13.3" evidence="4"/>
<dbReference type="SUPFAM" id="SSF47384">
    <property type="entry name" value="Homodimeric domain of signal transducing histidine kinase"/>
    <property type="match status" value="1"/>
</dbReference>
<keyword evidence="13" id="KW-1133">Transmembrane helix</keyword>
<dbReference type="Pfam" id="PF02518">
    <property type="entry name" value="HATPase_c"/>
    <property type="match status" value="1"/>
</dbReference>
<name>A0A1I4PCH2_9FIRM</name>
<proteinExistence type="inferred from homology"/>
<dbReference type="PANTHER" id="PTHR43047">
    <property type="entry name" value="TWO-COMPONENT HISTIDINE PROTEIN KINASE"/>
    <property type="match status" value="1"/>
</dbReference>
<evidence type="ECO:0000256" key="5">
    <source>
        <dbReference type="ARBA" id="ARBA00022553"/>
    </source>
</evidence>
<evidence type="ECO:0000256" key="8">
    <source>
        <dbReference type="ARBA" id="ARBA00022777"/>
    </source>
</evidence>
<dbReference type="PROSITE" id="PS50109">
    <property type="entry name" value="HIS_KIN"/>
    <property type="match status" value="1"/>
</dbReference>
<sequence length="562" mass="63270">MLIKNSLSIRFMLSIAVVVTVLMTINLLWNIHQYSSQAEEEMREKAAVVSRQLIAIRSVIALRQDEINSDSQGHYEFKHLNPAAVGKEVGDFFNQSSGYKIKQTRFVVRAPENAPDSFEVEKMKILAANSELQAVWGYDMHDGERVFRYFTPLYYDESCMSCHGKPAGGQDLSGNLKEGFTVGDFAGAISIIVPMTTYETNQRSYIMSQLLFIVFMVLAIIGLIYILMEHIVIMPIQELTEKVTSIGDGQLETKLVAIHTYDEMKSFVEAFNTMADKIQYFYSELEQKVNERTHLLQEANLQLLAQGAALRAMNDKLSQADQLKSEFLAVMSHELRTPLTAIIAFSEILLYEENLSSQQREYLEDIFESSHQLLSQINDILDMSKIEAGLIRLDRRPTDIREIINGITRIISPLLLKKKLQFHININSAVPIIMADHDKVSHIIKNLIGNAVKFTPSQGFISIEAEVIHEKQESYLEIAVKDTGIGISEEEQGYIFEKFKQAGSQGEREYMGSGLGLALAKNFVQLHGGEIRVESTIGEGSIFTFTLPIVGSGGYICTTKKY</sequence>
<evidence type="ECO:0000256" key="13">
    <source>
        <dbReference type="SAM" id="Phobius"/>
    </source>
</evidence>
<protein>
    <recommendedName>
        <fullName evidence="11">Circadian input-output histidine kinase CikA</fullName>
        <ecNumber evidence="4">2.7.13.3</ecNumber>
    </recommendedName>
</protein>
<evidence type="ECO:0000259" key="15">
    <source>
        <dbReference type="PROSITE" id="PS50885"/>
    </source>
</evidence>
<dbReference type="GO" id="GO:0000155">
    <property type="term" value="F:phosphorelay sensor kinase activity"/>
    <property type="evidence" value="ECO:0007669"/>
    <property type="project" value="InterPro"/>
</dbReference>
<keyword evidence="12" id="KW-0349">Heme</keyword>
<evidence type="ECO:0000256" key="1">
    <source>
        <dbReference type="ARBA" id="ARBA00000085"/>
    </source>
</evidence>
<dbReference type="CDD" id="cd16922">
    <property type="entry name" value="HATPase_EvgS-ArcB-TorS-like"/>
    <property type="match status" value="1"/>
</dbReference>
<dbReference type="GO" id="GO:0009055">
    <property type="term" value="F:electron transfer activity"/>
    <property type="evidence" value="ECO:0007669"/>
    <property type="project" value="InterPro"/>
</dbReference>
<feature type="domain" description="Cytochrome c" evidence="16">
    <location>
        <begin position="138"/>
        <end position="275"/>
    </location>
</feature>
<keyword evidence="13" id="KW-0472">Membrane</keyword>
<evidence type="ECO:0000256" key="11">
    <source>
        <dbReference type="ARBA" id="ARBA00074306"/>
    </source>
</evidence>
<dbReference type="PANTHER" id="PTHR43047:SF72">
    <property type="entry name" value="OSMOSENSING HISTIDINE PROTEIN KINASE SLN1"/>
    <property type="match status" value="1"/>
</dbReference>
<dbReference type="STRING" id="1123291.SAMN04490355_106118"/>
<comment type="catalytic activity">
    <reaction evidence="1">
        <text>ATP + protein L-histidine = ADP + protein N-phospho-L-histidine.</text>
        <dbReference type="EC" id="2.7.13.3"/>
    </reaction>
</comment>
<dbReference type="SMART" id="SM00388">
    <property type="entry name" value="HisKA"/>
    <property type="match status" value="1"/>
</dbReference>
<dbReference type="PROSITE" id="PS51007">
    <property type="entry name" value="CYTC"/>
    <property type="match status" value="1"/>
</dbReference>
<dbReference type="PROSITE" id="PS50885">
    <property type="entry name" value="HAMP"/>
    <property type="match status" value="1"/>
</dbReference>
<dbReference type="InterPro" id="IPR021796">
    <property type="entry name" value="Tll0287-like_dom"/>
</dbReference>
<dbReference type="GO" id="GO:0009927">
    <property type="term" value="F:histidine phosphotransfer kinase activity"/>
    <property type="evidence" value="ECO:0007669"/>
    <property type="project" value="TreeGrafter"/>
</dbReference>
<keyword evidence="7 12" id="KW-0479">Metal-binding</keyword>
<evidence type="ECO:0000256" key="3">
    <source>
        <dbReference type="ARBA" id="ARBA00006402"/>
    </source>
</evidence>
<evidence type="ECO:0000256" key="7">
    <source>
        <dbReference type="ARBA" id="ARBA00022723"/>
    </source>
</evidence>
<dbReference type="AlphaFoldDB" id="A0A1I4PCH2"/>
<dbReference type="PRINTS" id="PR00344">
    <property type="entry name" value="BCTRLSENSOR"/>
</dbReference>
<keyword evidence="13" id="KW-0812">Transmembrane</keyword>
<evidence type="ECO:0000256" key="6">
    <source>
        <dbReference type="ARBA" id="ARBA00022679"/>
    </source>
</evidence>
<dbReference type="GO" id="GO:0020037">
    <property type="term" value="F:heme binding"/>
    <property type="evidence" value="ECO:0007669"/>
    <property type="project" value="InterPro"/>
</dbReference>
<dbReference type="CDD" id="cd06225">
    <property type="entry name" value="HAMP"/>
    <property type="match status" value="1"/>
</dbReference>
<dbReference type="InterPro" id="IPR004358">
    <property type="entry name" value="Sig_transdc_His_kin-like_C"/>
</dbReference>
<dbReference type="CDD" id="cd00082">
    <property type="entry name" value="HisKA"/>
    <property type="match status" value="1"/>
</dbReference>
<evidence type="ECO:0000259" key="16">
    <source>
        <dbReference type="PROSITE" id="PS51007"/>
    </source>
</evidence>
<evidence type="ECO:0000256" key="9">
    <source>
        <dbReference type="ARBA" id="ARBA00023004"/>
    </source>
</evidence>
<keyword evidence="6" id="KW-0808">Transferase</keyword>
<gene>
    <name evidence="17" type="ORF">SAMN04490355_106118</name>
</gene>
<keyword evidence="9 12" id="KW-0408">Iron</keyword>
<dbReference type="InterPro" id="IPR009056">
    <property type="entry name" value="Cyt_c-like_dom"/>
</dbReference>
<dbReference type="FunFam" id="3.30.565.10:FF:000010">
    <property type="entry name" value="Sensor histidine kinase RcsC"/>
    <property type="match status" value="1"/>
</dbReference>
<evidence type="ECO:0000256" key="10">
    <source>
        <dbReference type="ARBA" id="ARBA00023012"/>
    </source>
</evidence>
<dbReference type="InterPro" id="IPR003660">
    <property type="entry name" value="HAMP_dom"/>
</dbReference>
<keyword evidence="10" id="KW-0902">Two-component regulatory system</keyword>
<dbReference type="InterPro" id="IPR005467">
    <property type="entry name" value="His_kinase_dom"/>
</dbReference>
<dbReference type="Pfam" id="PF00512">
    <property type="entry name" value="HisKA"/>
    <property type="match status" value="1"/>
</dbReference>
<dbReference type="InterPro" id="IPR003594">
    <property type="entry name" value="HATPase_dom"/>
</dbReference>
<dbReference type="Gene3D" id="1.10.287.130">
    <property type="match status" value="1"/>
</dbReference>
<evidence type="ECO:0000313" key="17">
    <source>
        <dbReference type="EMBL" id="SFM25452.1"/>
    </source>
</evidence>
<comment type="subcellular location">
    <subcellularLocation>
        <location evidence="2">Membrane</location>
    </subcellularLocation>
</comment>
<dbReference type="Proteomes" id="UP000199520">
    <property type="component" value="Unassembled WGS sequence"/>
</dbReference>
<dbReference type="SUPFAM" id="SSF55874">
    <property type="entry name" value="ATPase domain of HSP90 chaperone/DNA topoisomerase II/histidine kinase"/>
    <property type="match status" value="1"/>
</dbReference>
<dbReference type="SUPFAM" id="SSF158472">
    <property type="entry name" value="HAMP domain-like"/>
    <property type="match status" value="1"/>
</dbReference>
<dbReference type="GO" id="GO:0005886">
    <property type="term" value="C:plasma membrane"/>
    <property type="evidence" value="ECO:0007669"/>
    <property type="project" value="TreeGrafter"/>
</dbReference>
<dbReference type="InterPro" id="IPR036890">
    <property type="entry name" value="HATPase_C_sf"/>
</dbReference>
<dbReference type="EMBL" id="FOTS01000061">
    <property type="protein sequence ID" value="SFM25452.1"/>
    <property type="molecule type" value="Genomic_DNA"/>
</dbReference>
<feature type="domain" description="Histidine kinase" evidence="14">
    <location>
        <begin position="330"/>
        <end position="551"/>
    </location>
</feature>
<dbReference type="GO" id="GO:0046872">
    <property type="term" value="F:metal ion binding"/>
    <property type="evidence" value="ECO:0007669"/>
    <property type="project" value="UniProtKB-KW"/>
</dbReference>
<evidence type="ECO:0000256" key="12">
    <source>
        <dbReference type="PROSITE-ProRule" id="PRU00433"/>
    </source>
</evidence>
<feature type="transmembrane region" description="Helical" evidence="13">
    <location>
        <begin position="7"/>
        <end position="29"/>
    </location>
</feature>
<evidence type="ECO:0000259" key="14">
    <source>
        <dbReference type="PROSITE" id="PS50109"/>
    </source>
</evidence>
<evidence type="ECO:0000313" key="18">
    <source>
        <dbReference type="Proteomes" id="UP000199520"/>
    </source>
</evidence>
<evidence type="ECO:0000256" key="2">
    <source>
        <dbReference type="ARBA" id="ARBA00004370"/>
    </source>
</evidence>
<organism evidence="17 18">
    <name type="scientific">Pelosinus propionicus DSM 13327</name>
    <dbReference type="NCBI Taxonomy" id="1123291"/>
    <lineage>
        <taxon>Bacteria</taxon>
        <taxon>Bacillati</taxon>
        <taxon>Bacillota</taxon>
        <taxon>Negativicutes</taxon>
        <taxon>Selenomonadales</taxon>
        <taxon>Sporomusaceae</taxon>
        <taxon>Pelosinus</taxon>
    </lineage>
</organism>
<keyword evidence="8" id="KW-0418">Kinase</keyword>
<keyword evidence="5" id="KW-0597">Phosphoprotein</keyword>
<dbReference type="InterPro" id="IPR003661">
    <property type="entry name" value="HisK_dim/P_dom"/>
</dbReference>
<comment type="similarity">
    <text evidence="3">In the N-terminal section; belongs to the phytochrome family.</text>
</comment>
<keyword evidence="18" id="KW-1185">Reference proteome</keyword>
<evidence type="ECO:0000256" key="4">
    <source>
        <dbReference type="ARBA" id="ARBA00012438"/>
    </source>
</evidence>
<feature type="transmembrane region" description="Helical" evidence="13">
    <location>
        <begin position="205"/>
        <end position="227"/>
    </location>
</feature>
<dbReference type="SMART" id="SM00387">
    <property type="entry name" value="HATPase_c"/>
    <property type="match status" value="1"/>
</dbReference>
<dbReference type="Gene3D" id="6.10.340.10">
    <property type="match status" value="1"/>
</dbReference>
<feature type="domain" description="HAMP" evidence="15">
    <location>
        <begin position="230"/>
        <end position="283"/>
    </location>
</feature>
<accession>A0A1I4PCH2</accession>
<dbReference type="InterPro" id="IPR036097">
    <property type="entry name" value="HisK_dim/P_sf"/>
</dbReference>
<dbReference type="Pfam" id="PF11845">
    <property type="entry name" value="Tll0287-like"/>
    <property type="match status" value="1"/>
</dbReference>
<reference evidence="18" key="1">
    <citation type="submission" date="2016-10" db="EMBL/GenBank/DDBJ databases">
        <authorList>
            <person name="Varghese N."/>
            <person name="Submissions S."/>
        </authorList>
    </citation>
    <scope>NUCLEOTIDE SEQUENCE [LARGE SCALE GENOMIC DNA]</scope>
    <source>
        <strain evidence="18">DSM 13327</strain>
    </source>
</reference>
<dbReference type="Gene3D" id="3.30.450.290">
    <property type="match status" value="1"/>
</dbReference>